<dbReference type="GO" id="GO:0005524">
    <property type="term" value="F:ATP binding"/>
    <property type="evidence" value="ECO:0007669"/>
    <property type="project" value="UniProtKB-KW"/>
</dbReference>
<protein>
    <recommendedName>
        <fullName evidence="3">asparagine synthase (glutamine-hydrolyzing)</fullName>
        <ecNumber evidence="3">6.3.5.4</ecNumber>
    </recommendedName>
</protein>
<feature type="binding site" evidence="8">
    <location>
        <position position="274"/>
    </location>
    <ligand>
        <name>ATP</name>
        <dbReference type="ChEBI" id="CHEBI:30616"/>
    </ligand>
</feature>
<dbReference type="PROSITE" id="PS51278">
    <property type="entry name" value="GATASE_TYPE_2"/>
    <property type="match status" value="1"/>
</dbReference>
<dbReference type="InterPro" id="IPR051786">
    <property type="entry name" value="ASN_synthetase/amidase"/>
</dbReference>
<organism evidence="10 11">
    <name type="scientific">Pandoraea cepalis</name>
    <dbReference type="NCBI Taxonomy" id="2508294"/>
    <lineage>
        <taxon>Bacteria</taxon>
        <taxon>Pseudomonadati</taxon>
        <taxon>Pseudomonadota</taxon>
        <taxon>Betaproteobacteria</taxon>
        <taxon>Burkholderiales</taxon>
        <taxon>Burkholderiaceae</taxon>
        <taxon>Pandoraea</taxon>
    </lineage>
</organism>
<dbReference type="InterPro" id="IPR029055">
    <property type="entry name" value="Ntn_hydrolases_N"/>
</dbReference>
<dbReference type="InterPro" id="IPR017932">
    <property type="entry name" value="GATase_2_dom"/>
</dbReference>
<evidence type="ECO:0000256" key="4">
    <source>
        <dbReference type="ARBA" id="ARBA00022741"/>
    </source>
</evidence>
<gene>
    <name evidence="10" type="ORF">PCE31107_03862</name>
</gene>
<name>A0A5E4XFB6_9BURK</name>
<evidence type="ECO:0000256" key="3">
    <source>
        <dbReference type="ARBA" id="ARBA00012737"/>
    </source>
</evidence>
<dbReference type="EC" id="6.3.5.4" evidence="3"/>
<dbReference type="CDD" id="cd00712">
    <property type="entry name" value="AsnB"/>
    <property type="match status" value="1"/>
</dbReference>
<dbReference type="Pfam" id="PF13537">
    <property type="entry name" value="GATase_7"/>
    <property type="match status" value="1"/>
</dbReference>
<accession>A0A5E4XFB6</accession>
<dbReference type="CDD" id="cd01991">
    <property type="entry name" value="Asn_synthase_B_C"/>
    <property type="match status" value="1"/>
</dbReference>
<dbReference type="Gene3D" id="3.40.50.620">
    <property type="entry name" value="HUPs"/>
    <property type="match status" value="1"/>
</dbReference>
<feature type="binding site" evidence="8">
    <location>
        <begin position="346"/>
        <end position="347"/>
    </location>
    <ligand>
        <name>ATP</name>
        <dbReference type="ChEBI" id="CHEBI:30616"/>
    </ligand>
</feature>
<proteinExistence type="inferred from homology"/>
<dbReference type="SUPFAM" id="SSF56235">
    <property type="entry name" value="N-terminal nucleophile aminohydrolases (Ntn hydrolases)"/>
    <property type="match status" value="1"/>
</dbReference>
<feature type="binding site" evidence="8">
    <location>
        <position position="76"/>
    </location>
    <ligand>
        <name>L-glutamine</name>
        <dbReference type="ChEBI" id="CHEBI:58359"/>
    </ligand>
</feature>
<dbReference type="InterPro" id="IPR006426">
    <property type="entry name" value="Asn_synth_AEB"/>
</dbReference>
<dbReference type="InterPro" id="IPR033738">
    <property type="entry name" value="AsnB_N"/>
</dbReference>
<evidence type="ECO:0000256" key="1">
    <source>
        <dbReference type="ARBA" id="ARBA00005187"/>
    </source>
</evidence>
<evidence type="ECO:0000256" key="8">
    <source>
        <dbReference type="PIRSR" id="PIRSR001589-2"/>
    </source>
</evidence>
<evidence type="ECO:0000256" key="7">
    <source>
        <dbReference type="ARBA" id="ARBA00048741"/>
    </source>
</evidence>
<comment type="pathway">
    <text evidence="1">Amino-acid biosynthesis; L-asparagine biosynthesis; L-asparagine from L-aspartate (L-Gln route): step 1/1.</text>
</comment>
<evidence type="ECO:0000313" key="10">
    <source>
        <dbReference type="EMBL" id="VVE35071.1"/>
    </source>
</evidence>
<dbReference type="Pfam" id="PF00733">
    <property type="entry name" value="Asn_synthase"/>
    <property type="match status" value="1"/>
</dbReference>
<dbReference type="PANTHER" id="PTHR43284:SF1">
    <property type="entry name" value="ASPARAGINE SYNTHETASE"/>
    <property type="match status" value="1"/>
</dbReference>
<dbReference type="EMBL" id="CABPRY010000011">
    <property type="protein sequence ID" value="VVE35071.1"/>
    <property type="molecule type" value="Genomic_DNA"/>
</dbReference>
<dbReference type="Proteomes" id="UP000396788">
    <property type="component" value="Unassembled WGS sequence"/>
</dbReference>
<comment type="catalytic activity">
    <reaction evidence="7">
        <text>L-aspartate + L-glutamine + ATP + H2O = L-asparagine + L-glutamate + AMP + diphosphate + H(+)</text>
        <dbReference type="Rhea" id="RHEA:12228"/>
        <dbReference type="ChEBI" id="CHEBI:15377"/>
        <dbReference type="ChEBI" id="CHEBI:15378"/>
        <dbReference type="ChEBI" id="CHEBI:29985"/>
        <dbReference type="ChEBI" id="CHEBI:29991"/>
        <dbReference type="ChEBI" id="CHEBI:30616"/>
        <dbReference type="ChEBI" id="CHEBI:33019"/>
        <dbReference type="ChEBI" id="CHEBI:58048"/>
        <dbReference type="ChEBI" id="CHEBI:58359"/>
        <dbReference type="ChEBI" id="CHEBI:456215"/>
        <dbReference type="EC" id="6.3.5.4"/>
    </reaction>
</comment>
<dbReference type="PANTHER" id="PTHR43284">
    <property type="entry name" value="ASPARAGINE SYNTHETASE (GLUTAMINE-HYDROLYZING)"/>
    <property type="match status" value="1"/>
</dbReference>
<dbReference type="InterPro" id="IPR001962">
    <property type="entry name" value="Asn_synthase"/>
</dbReference>
<evidence type="ECO:0000256" key="5">
    <source>
        <dbReference type="ARBA" id="ARBA00022840"/>
    </source>
</evidence>
<evidence type="ECO:0000259" key="9">
    <source>
        <dbReference type="PROSITE" id="PS51278"/>
    </source>
</evidence>
<dbReference type="AlphaFoldDB" id="A0A5E4XFB6"/>
<dbReference type="GO" id="GO:0004066">
    <property type="term" value="F:asparagine synthase (glutamine-hydrolyzing) activity"/>
    <property type="evidence" value="ECO:0007669"/>
    <property type="project" value="UniProtKB-EC"/>
</dbReference>
<sequence>MAHRGPDDSGQVVFHEDNIGLAQRRLAIIDLSSTGHQPMFSHDSNVCIVFNGEIYNYRELRQALVADGYEFRGQSDTEVLLVMYEKHGEAMLSHLNGIFAFALWDKRKRQMFVARDQLGIKPFYYTCDSFGFAFASEMKVLLRGGLASSELDPAAVLAHLGFLWSPGERTIAKAVRKLEPGHAMIVRDGRIERNWKYYDLPYGQPYLMGTEDDVADQVAAAVKEAVRRQMVADVPVGAFLSGGLDSTSVVACAAQTNPANRLQCFTIEVMDGSVATEGFANDLPFAKRAAEYLGVDLHTVQVGPEMADRLGEMIYHLDEPTADPAALNALFISELAREKGITVLLSGAGGDDIFTGYRRHFALSKESYWSWLPSGVRTLLAGAGRSLPPSSPFMRRIGKALQYADLSPSDRLASYFYWLQPDTALGLLNRDFAAGLTPATLAQPMLASLGNLPKGVDPLHRMLYLECKHFLADHNLNYTDKMGMAASIEVRVPLLDLDLVALAARIPPEMKQKGREGKAIFKRAMERYLPRDIIYRPKTGFGVPLRQWLGTRLKPLVDDALSEESLRRRGVFDPRAVARLRQLDTQKQVDATYPIFAMLCLELWCRQYIDGRYPK</sequence>
<evidence type="ECO:0000256" key="2">
    <source>
        <dbReference type="ARBA" id="ARBA00005752"/>
    </source>
</evidence>
<keyword evidence="6" id="KW-0315">Glutamine amidotransferase</keyword>
<comment type="similarity">
    <text evidence="2">Belongs to the asparagine synthetase family.</text>
</comment>
<dbReference type="PIRSF" id="PIRSF001589">
    <property type="entry name" value="Asn_synthetase_glu-h"/>
    <property type="match status" value="1"/>
</dbReference>
<dbReference type="GO" id="GO:0006529">
    <property type="term" value="P:asparagine biosynthetic process"/>
    <property type="evidence" value="ECO:0007669"/>
    <property type="project" value="InterPro"/>
</dbReference>
<keyword evidence="4 8" id="KW-0547">Nucleotide-binding</keyword>
<dbReference type="SUPFAM" id="SSF52402">
    <property type="entry name" value="Adenine nucleotide alpha hydrolases-like"/>
    <property type="match status" value="1"/>
</dbReference>
<dbReference type="GO" id="GO:0005829">
    <property type="term" value="C:cytosol"/>
    <property type="evidence" value="ECO:0007669"/>
    <property type="project" value="TreeGrafter"/>
</dbReference>
<dbReference type="InterPro" id="IPR014729">
    <property type="entry name" value="Rossmann-like_a/b/a_fold"/>
</dbReference>
<feature type="domain" description="Glutamine amidotransferase type-2" evidence="9">
    <location>
        <begin position="1"/>
        <end position="189"/>
    </location>
</feature>
<evidence type="ECO:0000256" key="6">
    <source>
        <dbReference type="ARBA" id="ARBA00022962"/>
    </source>
</evidence>
<reference evidence="10 11" key="1">
    <citation type="submission" date="2019-08" db="EMBL/GenBank/DDBJ databases">
        <authorList>
            <person name="Peeters C."/>
        </authorList>
    </citation>
    <scope>NUCLEOTIDE SEQUENCE [LARGE SCALE GENOMIC DNA]</scope>
    <source>
        <strain evidence="10 11">LMG 31107</strain>
    </source>
</reference>
<dbReference type="Gene3D" id="3.60.20.10">
    <property type="entry name" value="Glutamine Phosphoribosylpyrophosphate, subunit 1, domain 1"/>
    <property type="match status" value="1"/>
</dbReference>
<dbReference type="NCBIfam" id="TIGR01536">
    <property type="entry name" value="asn_synth_AEB"/>
    <property type="match status" value="1"/>
</dbReference>
<keyword evidence="5 8" id="KW-0067">ATP-binding</keyword>
<evidence type="ECO:0000313" key="11">
    <source>
        <dbReference type="Proteomes" id="UP000396788"/>
    </source>
</evidence>